<feature type="region of interest" description="Disordered" evidence="5">
    <location>
        <begin position="1"/>
        <end position="38"/>
    </location>
</feature>
<dbReference type="InterPro" id="IPR050950">
    <property type="entry name" value="HTH-type_LysR_regulators"/>
</dbReference>
<comment type="similarity">
    <text evidence="1">Belongs to the LysR transcriptional regulatory family.</text>
</comment>
<keyword evidence="3" id="KW-0238">DNA-binding</keyword>
<dbReference type="FunFam" id="1.10.10.10:FF:000001">
    <property type="entry name" value="LysR family transcriptional regulator"/>
    <property type="match status" value="1"/>
</dbReference>
<name>E1TED8_BURSG</name>
<keyword evidence="4" id="KW-0804">Transcription</keyword>
<proteinExistence type="inferred from homology"/>
<dbReference type="STRING" id="640512.BC1003_5348"/>
<accession>E1TED8</accession>
<sequence length="456" mass="49019">MTHNASIGRIKSPGKARASAREDAQPGAPSLGNASAKQTAPAGTKALLNLAQLRAFRLVADRGSATRAAAALFRAQSAVTRSVQELESALGEPLFDRGPSGMLPTPVGRAVLLRCERIFAELEELAQWCAARQTRRRPTAEGALPAYLLNTRRLQIFVALARHRHMPSAAKTFGISQPAVSTAIRVLESGSGLSLFHRSPRGILLTAEGETFVLHVRRALNELRHVPDDIAALRGNIQGAVTVGALPLGRTLILPKAIAKMSAEHPGVRVVTDESAYEALVAGLRAGDIDFILGALRENDATSGLRNERLMSEDMVLLVRRDHPLTRVREPSIMELRDVQWILPRSHAPARALFEAQFKRMKVKPPLPTVETADLAVIRGLLLGTDMVAALSAQQLHYEVQAGQLAVLNVPLHNTRRDIGLTLRAAGAPSPAARALIDAIRLSVVDVTRTVSAAAN</sequence>
<feature type="domain" description="HTH lysR-type" evidence="6">
    <location>
        <begin position="149"/>
        <end position="206"/>
    </location>
</feature>
<dbReference type="InterPro" id="IPR005119">
    <property type="entry name" value="LysR_subst-bd"/>
</dbReference>
<dbReference type="OrthoDB" id="8981337at2"/>
<evidence type="ECO:0000313" key="7">
    <source>
        <dbReference type="EMBL" id="ADN61267.1"/>
    </source>
</evidence>
<dbReference type="PRINTS" id="PR00039">
    <property type="entry name" value="HTHLYSR"/>
</dbReference>
<reference evidence="7" key="1">
    <citation type="submission" date="2010-09" db="EMBL/GenBank/DDBJ databases">
        <title>Complete sequence of chromosome2 of Burkholderia sp. CCGE1003.</title>
        <authorList>
            <consortium name="US DOE Joint Genome Institute"/>
            <person name="Lucas S."/>
            <person name="Copeland A."/>
            <person name="Lapidus A."/>
            <person name="Cheng J.-F."/>
            <person name="Bruce D."/>
            <person name="Goodwin L."/>
            <person name="Pitluck S."/>
            <person name="Daligault H."/>
            <person name="Davenport K."/>
            <person name="Detter J.C."/>
            <person name="Han C."/>
            <person name="Tapia R."/>
            <person name="Land M."/>
            <person name="Hauser L."/>
            <person name="Jeffries C."/>
            <person name="Kyrpides N."/>
            <person name="Ivanova N."/>
            <person name="Ovchinnikova G."/>
            <person name="Martinez-Romero E."/>
            <person name="Rogel M.A."/>
            <person name="Auchtung J."/>
            <person name="Tiedje J.M."/>
            <person name="Woyke T."/>
        </authorList>
    </citation>
    <scope>NUCLEOTIDE SEQUENCE</scope>
    <source>
        <strain evidence="7">CCGE1003</strain>
    </source>
</reference>
<dbReference type="InterPro" id="IPR036390">
    <property type="entry name" value="WH_DNA-bd_sf"/>
</dbReference>
<organism evidence="7">
    <name type="scientific">Burkholderia sp. (strain CCGE1003)</name>
    <dbReference type="NCBI Taxonomy" id="640512"/>
    <lineage>
        <taxon>Bacteria</taxon>
        <taxon>Pseudomonadati</taxon>
        <taxon>Pseudomonadota</taxon>
        <taxon>Betaproteobacteria</taxon>
        <taxon>Burkholderiales</taxon>
        <taxon>Burkholderiaceae</taxon>
        <taxon>Burkholderia</taxon>
    </lineage>
</organism>
<evidence type="ECO:0000256" key="1">
    <source>
        <dbReference type="ARBA" id="ARBA00009437"/>
    </source>
</evidence>
<dbReference type="GO" id="GO:0003700">
    <property type="term" value="F:DNA-binding transcription factor activity"/>
    <property type="evidence" value="ECO:0007669"/>
    <property type="project" value="InterPro"/>
</dbReference>
<dbReference type="Pfam" id="PF03466">
    <property type="entry name" value="LysR_substrate"/>
    <property type="match status" value="1"/>
</dbReference>
<dbReference type="GO" id="GO:0005829">
    <property type="term" value="C:cytosol"/>
    <property type="evidence" value="ECO:0007669"/>
    <property type="project" value="TreeGrafter"/>
</dbReference>
<dbReference type="EMBL" id="CP002218">
    <property type="protein sequence ID" value="ADN61267.1"/>
    <property type="molecule type" value="Genomic_DNA"/>
</dbReference>
<dbReference type="InterPro" id="IPR000847">
    <property type="entry name" value="LysR_HTH_N"/>
</dbReference>
<feature type="domain" description="HTH lysR-type" evidence="6">
    <location>
        <begin position="48"/>
        <end position="105"/>
    </location>
</feature>
<evidence type="ECO:0000256" key="4">
    <source>
        <dbReference type="ARBA" id="ARBA00023163"/>
    </source>
</evidence>
<dbReference type="Pfam" id="PF00126">
    <property type="entry name" value="HTH_1"/>
    <property type="match status" value="2"/>
</dbReference>
<dbReference type="SUPFAM" id="SSF46785">
    <property type="entry name" value="Winged helix' DNA-binding domain"/>
    <property type="match status" value="2"/>
</dbReference>
<evidence type="ECO:0000259" key="6">
    <source>
        <dbReference type="PROSITE" id="PS50931"/>
    </source>
</evidence>
<dbReference type="InterPro" id="IPR036388">
    <property type="entry name" value="WH-like_DNA-bd_sf"/>
</dbReference>
<gene>
    <name evidence="7" type="ordered locus">BC1003_5348</name>
</gene>
<dbReference type="GO" id="GO:0003677">
    <property type="term" value="F:DNA binding"/>
    <property type="evidence" value="ECO:0007669"/>
    <property type="project" value="UniProtKB-KW"/>
</dbReference>
<evidence type="ECO:0000256" key="5">
    <source>
        <dbReference type="SAM" id="MobiDB-lite"/>
    </source>
</evidence>
<protein>
    <submittedName>
        <fullName evidence="7">Transcriptional regulator, LysR family</fullName>
    </submittedName>
</protein>
<evidence type="ECO:0000256" key="3">
    <source>
        <dbReference type="ARBA" id="ARBA00023125"/>
    </source>
</evidence>
<dbReference type="SUPFAM" id="SSF53850">
    <property type="entry name" value="Periplasmic binding protein-like II"/>
    <property type="match status" value="1"/>
</dbReference>
<dbReference type="PANTHER" id="PTHR30419:SF14">
    <property type="entry name" value="LYSR FAMILY TRANSCRIPTIONAL REGULATOR"/>
    <property type="match status" value="1"/>
</dbReference>
<dbReference type="HOGENOM" id="CLU_039613_6_0_4"/>
<dbReference type="PROSITE" id="PS50931">
    <property type="entry name" value="HTH_LYSR"/>
    <property type="match status" value="2"/>
</dbReference>
<dbReference type="eggNOG" id="COG0583">
    <property type="taxonomic scope" value="Bacteria"/>
</dbReference>
<keyword evidence="2" id="KW-0805">Transcription regulation</keyword>
<dbReference type="AlphaFoldDB" id="E1TED8"/>
<dbReference type="PANTHER" id="PTHR30419">
    <property type="entry name" value="HTH-TYPE TRANSCRIPTIONAL REGULATOR YBHD"/>
    <property type="match status" value="1"/>
</dbReference>
<evidence type="ECO:0000256" key="2">
    <source>
        <dbReference type="ARBA" id="ARBA00023015"/>
    </source>
</evidence>
<dbReference type="KEGG" id="bgf:BC1003_5348"/>
<dbReference type="Gene3D" id="3.40.190.290">
    <property type="match status" value="1"/>
</dbReference>
<dbReference type="Gene3D" id="1.10.10.10">
    <property type="entry name" value="Winged helix-like DNA-binding domain superfamily/Winged helix DNA-binding domain"/>
    <property type="match status" value="2"/>
</dbReference>